<dbReference type="RefSeq" id="WP_203733819.1">
    <property type="nucleotide sequence ID" value="NZ_BAAATX010000036.1"/>
</dbReference>
<protein>
    <submittedName>
        <fullName evidence="1">Uncharacterized protein</fullName>
    </submittedName>
</protein>
<comment type="caution">
    <text evidence="1">The sequence shown here is derived from an EMBL/GenBank/DDBJ whole genome shotgun (WGS) entry which is preliminary data.</text>
</comment>
<proteinExistence type="predicted"/>
<organism evidence="1 2">
    <name type="scientific">Paractinoplanes durhamensis</name>
    <dbReference type="NCBI Taxonomy" id="113563"/>
    <lineage>
        <taxon>Bacteria</taxon>
        <taxon>Bacillati</taxon>
        <taxon>Actinomycetota</taxon>
        <taxon>Actinomycetes</taxon>
        <taxon>Micromonosporales</taxon>
        <taxon>Micromonosporaceae</taxon>
        <taxon>Paractinoplanes</taxon>
    </lineage>
</organism>
<accession>A0ABQ3Z802</accession>
<name>A0ABQ3Z802_9ACTN</name>
<sequence>MHERFVTADRFITISLAIENRYEGGLMIPTQVVGAVIPAPPVDGDADDMVAWEYDHIYEFTGTGRPDGDSWYDVTVVACSDPALVGKVYAFGY</sequence>
<evidence type="ECO:0000313" key="1">
    <source>
        <dbReference type="EMBL" id="GIE05958.1"/>
    </source>
</evidence>
<evidence type="ECO:0000313" key="2">
    <source>
        <dbReference type="Proteomes" id="UP000637628"/>
    </source>
</evidence>
<keyword evidence="2" id="KW-1185">Reference proteome</keyword>
<gene>
    <name evidence="1" type="ORF">Adu01nite_73080</name>
</gene>
<reference evidence="1 2" key="1">
    <citation type="submission" date="2021-01" db="EMBL/GenBank/DDBJ databases">
        <title>Whole genome shotgun sequence of Actinoplanes durhamensis NBRC 14914.</title>
        <authorList>
            <person name="Komaki H."/>
            <person name="Tamura T."/>
        </authorList>
    </citation>
    <scope>NUCLEOTIDE SEQUENCE [LARGE SCALE GENOMIC DNA]</scope>
    <source>
        <strain evidence="1 2">NBRC 14914</strain>
    </source>
</reference>
<dbReference type="EMBL" id="BOML01000058">
    <property type="protein sequence ID" value="GIE05958.1"/>
    <property type="molecule type" value="Genomic_DNA"/>
</dbReference>
<dbReference type="Proteomes" id="UP000637628">
    <property type="component" value="Unassembled WGS sequence"/>
</dbReference>